<reference evidence="2" key="1">
    <citation type="journal article" date="2020" name="Stud. Mycol.">
        <title>101 Dothideomycetes genomes: a test case for predicting lifestyles and emergence of pathogens.</title>
        <authorList>
            <person name="Haridas S."/>
            <person name="Albert R."/>
            <person name="Binder M."/>
            <person name="Bloem J."/>
            <person name="Labutti K."/>
            <person name="Salamov A."/>
            <person name="Andreopoulos B."/>
            <person name="Baker S."/>
            <person name="Barry K."/>
            <person name="Bills G."/>
            <person name="Bluhm B."/>
            <person name="Cannon C."/>
            <person name="Castanera R."/>
            <person name="Culley D."/>
            <person name="Daum C."/>
            <person name="Ezra D."/>
            <person name="Gonzalez J."/>
            <person name="Henrissat B."/>
            <person name="Kuo A."/>
            <person name="Liang C."/>
            <person name="Lipzen A."/>
            <person name="Lutzoni F."/>
            <person name="Magnuson J."/>
            <person name="Mondo S."/>
            <person name="Nolan M."/>
            <person name="Ohm R."/>
            <person name="Pangilinan J."/>
            <person name="Park H.-J."/>
            <person name="Ramirez L."/>
            <person name="Alfaro M."/>
            <person name="Sun H."/>
            <person name="Tritt A."/>
            <person name="Yoshinaga Y."/>
            <person name="Zwiers L.-H."/>
            <person name="Turgeon B."/>
            <person name="Goodwin S."/>
            <person name="Spatafora J."/>
            <person name="Crous P."/>
            <person name="Grigoriev I."/>
        </authorList>
    </citation>
    <scope>NUCLEOTIDE SEQUENCE</scope>
    <source>
        <strain evidence="2">CBS 107.79</strain>
    </source>
</reference>
<proteinExistence type="predicted"/>
<dbReference type="EMBL" id="ML976729">
    <property type="protein sequence ID" value="KAF1967691.1"/>
    <property type="molecule type" value="Genomic_DNA"/>
</dbReference>
<sequence>MAQPSPRGRPRISANPTFTIVIVGEKETKFVVHEGFLTHYSDYFRAALQRGFKEAETKTVTLKEEHSATFELFVHWVYHQRFPDASEGDDGQLVELFSDNFDS</sequence>
<dbReference type="AlphaFoldDB" id="A0A6A5URW0"/>
<dbReference type="Proteomes" id="UP000800036">
    <property type="component" value="Unassembled WGS sequence"/>
</dbReference>
<dbReference type="SUPFAM" id="SSF54695">
    <property type="entry name" value="POZ domain"/>
    <property type="match status" value="1"/>
</dbReference>
<evidence type="ECO:0000313" key="2">
    <source>
        <dbReference type="EMBL" id="KAF1967691.1"/>
    </source>
</evidence>
<dbReference type="OrthoDB" id="3794293at2759"/>
<keyword evidence="3" id="KW-1185">Reference proteome</keyword>
<gene>
    <name evidence="2" type="ORF">BU23DRAFT_573000</name>
</gene>
<dbReference type="PANTHER" id="PTHR47843">
    <property type="entry name" value="BTB DOMAIN-CONTAINING PROTEIN-RELATED"/>
    <property type="match status" value="1"/>
</dbReference>
<dbReference type="PROSITE" id="PS50097">
    <property type="entry name" value="BTB"/>
    <property type="match status" value="1"/>
</dbReference>
<protein>
    <recommendedName>
        <fullName evidence="1">BTB domain-containing protein</fullName>
    </recommendedName>
</protein>
<dbReference type="Gene3D" id="3.30.710.10">
    <property type="entry name" value="Potassium Channel Kv1.1, Chain A"/>
    <property type="match status" value="1"/>
</dbReference>
<dbReference type="InterPro" id="IPR011333">
    <property type="entry name" value="SKP1/BTB/POZ_sf"/>
</dbReference>
<organism evidence="2 3">
    <name type="scientific">Bimuria novae-zelandiae CBS 107.79</name>
    <dbReference type="NCBI Taxonomy" id="1447943"/>
    <lineage>
        <taxon>Eukaryota</taxon>
        <taxon>Fungi</taxon>
        <taxon>Dikarya</taxon>
        <taxon>Ascomycota</taxon>
        <taxon>Pezizomycotina</taxon>
        <taxon>Dothideomycetes</taxon>
        <taxon>Pleosporomycetidae</taxon>
        <taxon>Pleosporales</taxon>
        <taxon>Massarineae</taxon>
        <taxon>Didymosphaeriaceae</taxon>
        <taxon>Bimuria</taxon>
    </lineage>
</organism>
<evidence type="ECO:0000259" key="1">
    <source>
        <dbReference type="PROSITE" id="PS50097"/>
    </source>
</evidence>
<evidence type="ECO:0000313" key="3">
    <source>
        <dbReference type="Proteomes" id="UP000800036"/>
    </source>
</evidence>
<dbReference type="CDD" id="cd18186">
    <property type="entry name" value="BTB_POZ_ZBTB_KLHL-like"/>
    <property type="match status" value="1"/>
</dbReference>
<accession>A0A6A5URW0</accession>
<dbReference type="PANTHER" id="PTHR47843:SF2">
    <property type="entry name" value="BTB DOMAIN-CONTAINING PROTEIN"/>
    <property type="match status" value="1"/>
</dbReference>
<dbReference type="Pfam" id="PF00651">
    <property type="entry name" value="BTB"/>
    <property type="match status" value="1"/>
</dbReference>
<dbReference type="InterPro" id="IPR000210">
    <property type="entry name" value="BTB/POZ_dom"/>
</dbReference>
<feature type="domain" description="BTB" evidence="1">
    <location>
        <begin position="18"/>
        <end position="86"/>
    </location>
</feature>
<name>A0A6A5URW0_9PLEO</name>